<dbReference type="GO" id="GO:0008649">
    <property type="term" value="F:rRNA methyltransferase activity"/>
    <property type="evidence" value="ECO:0007669"/>
    <property type="project" value="InterPro"/>
</dbReference>
<dbReference type="Pfam" id="PF01189">
    <property type="entry name" value="Methyltr_RsmB-F"/>
    <property type="match status" value="1"/>
</dbReference>
<dbReference type="InterPro" id="IPR049560">
    <property type="entry name" value="MeTrfase_RsmB-F_NOP2_cat"/>
</dbReference>
<keyword evidence="5" id="KW-0698">rRNA processing</keyword>
<evidence type="ECO:0000256" key="1">
    <source>
        <dbReference type="ARBA" id="ARBA00002724"/>
    </source>
</evidence>
<comment type="similarity">
    <text evidence="13">Belongs to the class I-like SAM-binding methyltransferase superfamily. RsmB/NOP family.</text>
</comment>
<evidence type="ECO:0000259" key="14">
    <source>
        <dbReference type="PROSITE" id="PS51686"/>
    </source>
</evidence>
<comment type="subcellular location">
    <subcellularLocation>
        <location evidence="2">Cytoplasm</location>
    </subcellularLocation>
</comment>
<gene>
    <name evidence="15" type="primary">rsmB</name>
    <name evidence="15" type="ORF">HCR03_03390</name>
</gene>
<evidence type="ECO:0000256" key="6">
    <source>
        <dbReference type="ARBA" id="ARBA00022603"/>
    </source>
</evidence>
<sequence>MMTSAREAALKALLRVDSEGAYSNLALDHILTGLRLEPRERSLATTIFYGVLEKRITLDYVISRFSSTPLKKIMPVALELLRIGVYQILYLSKIPPSAAVNESVNLAKTCGARRASGFVNAVLRNFLRSGAKIPPLAPETDSVRRLSVEYSCPEWMISLWSRSYGDETALGLLKGMAQKPELFARVNNTRVGEEQLIERLREEGTGAESVLWPDHALRFLKGIDVAESGCYRDGLFHIQDLSSQILCALLDPQPGETLADVCSAPGGKTFTLAERMENRGKIFAYDKYPQKVKLVREGAHRLYLSCVRASVRDAAHPEENPEKADRVLCDVPCSGLGVIRRKPEIRFKLPGPIDSLPDLQYLILCKSSELVQNGGTLFYSTCTLNPAENGRVADRFLSEHPGFLPKAISLPESFPRAVAEPENQMTFLPHVHGTDGFFVAAFRKK</sequence>
<dbReference type="Pfam" id="PF01029">
    <property type="entry name" value="NusB"/>
    <property type="match status" value="1"/>
</dbReference>
<keyword evidence="8 13" id="KW-0949">S-adenosyl-L-methionine</keyword>
<dbReference type="Gene3D" id="1.10.940.10">
    <property type="entry name" value="NusB-like"/>
    <property type="match status" value="1"/>
</dbReference>
<reference evidence="15 16" key="1">
    <citation type="submission" date="2020-08" db="EMBL/GenBank/DDBJ databases">
        <title>The isolate Caproiciproducens sp. 7D4C2 produces n-caproate at mildly acidic conditions from hexoses: genome and rBOX comparison with related strains and chain-elongating bacteria.</title>
        <authorList>
            <person name="Esquivel-Elizondo S."/>
            <person name="Bagci C."/>
            <person name="Temovska M."/>
            <person name="Jeon B.S."/>
            <person name="Bessarab I."/>
            <person name="Williams R.B.H."/>
            <person name="Huson D.H."/>
            <person name="Angenent L.T."/>
        </authorList>
    </citation>
    <scope>NUCLEOTIDE SEQUENCE [LARGE SCALE GENOMIC DNA]</scope>
    <source>
        <strain evidence="15 16">7D4C2</strain>
    </source>
</reference>
<dbReference type="InterPro" id="IPR006027">
    <property type="entry name" value="NusB_RsmB_TIM44"/>
</dbReference>
<evidence type="ECO:0000313" key="16">
    <source>
        <dbReference type="Proteomes" id="UP000515909"/>
    </source>
</evidence>
<evidence type="ECO:0000256" key="11">
    <source>
        <dbReference type="ARBA" id="ARBA00031088"/>
    </source>
</evidence>
<dbReference type="GO" id="GO:0006355">
    <property type="term" value="P:regulation of DNA-templated transcription"/>
    <property type="evidence" value="ECO:0007669"/>
    <property type="project" value="InterPro"/>
</dbReference>
<evidence type="ECO:0000256" key="5">
    <source>
        <dbReference type="ARBA" id="ARBA00022552"/>
    </source>
</evidence>
<evidence type="ECO:0000256" key="12">
    <source>
        <dbReference type="ARBA" id="ARBA00047283"/>
    </source>
</evidence>
<dbReference type="InterPro" id="IPR035926">
    <property type="entry name" value="NusB-like_sf"/>
</dbReference>
<dbReference type="SUPFAM" id="SSF53335">
    <property type="entry name" value="S-adenosyl-L-methionine-dependent methyltransferases"/>
    <property type="match status" value="1"/>
</dbReference>
<evidence type="ECO:0000256" key="2">
    <source>
        <dbReference type="ARBA" id="ARBA00004496"/>
    </source>
</evidence>
<evidence type="ECO:0000256" key="7">
    <source>
        <dbReference type="ARBA" id="ARBA00022679"/>
    </source>
</evidence>
<proteinExistence type="inferred from homology"/>
<dbReference type="InterPro" id="IPR029063">
    <property type="entry name" value="SAM-dependent_MTases_sf"/>
</dbReference>
<dbReference type="InterPro" id="IPR004573">
    <property type="entry name" value="rRNA_ssu_MeTfrase_B"/>
</dbReference>
<dbReference type="AlphaFoldDB" id="A0A7G8TFV5"/>
<evidence type="ECO:0000256" key="9">
    <source>
        <dbReference type="ARBA" id="ARBA00022884"/>
    </source>
</evidence>
<dbReference type="SUPFAM" id="SSF48013">
    <property type="entry name" value="NusB-like"/>
    <property type="match status" value="1"/>
</dbReference>
<dbReference type="PANTHER" id="PTHR22807">
    <property type="entry name" value="NOP2 YEAST -RELATED NOL1/NOP2/FMU SUN DOMAIN-CONTAINING"/>
    <property type="match status" value="1"/>
</dbReference>
<keyword evidence="6 13" id="KW-0489">Methyltransferase</keyword>
<keyword evidence="7 13" id="KW-0808">Transferase</keyword>
<dbReference type="InterPro" id="IPR054728">
    <property type="entry name" value="RsmB-like_ferredoxin"/>
</dbReference>
<feature type="active site" description="Nucleophile" evidence="13">
    <location>
        <position position="382"/>
    </location>
</feature>
<evidence type="ECO:0000313" key="15">
    <source>
        <dbReference type="EMBL" id="QNK42496.1"/>
    </source>
</evidence>
<evidence type="ECO:0000256" key="3">
    <source>
        <dbReference type="ARBA" id="ARBA00012140"/>
    </source>
</evidence>
<keyword evidence="4" id="KW-0963">Cytoplasm</keyword>
<dbReference type="NCBIfam" id="TIGR00563">
    <property type="entry name" value="rsmB"/>
    <property type="match status" value="1"/>
</dbReference>
<dbReference type="InterPro" id="IPR023267">
    <property type="entry name" value="RCMT"/>
</dbReference>
<dbReference type="KEGG" id="cfem:HCR03_03390"/>
<dbReference type="InterPro" id="IPR001678">
    <property type="entry name" value="MeTrfase_RsmB-F_NOP2_dom"/>
</dbReference>
<evidence type="ECO:0000256" key="4">
    <source>
        <dbReference type="ARBA" id="ARBA00022490"/>
    </source>
</evidence>
<comment type="function">
    <text evidence="1">Specifically methylates the cytosine at position 967 (m5C967) of 16S rRNA.</text>
</comment>
<dbReference type="Proteomes" id="UP000515909">
    <property type="component" value="Chromosome"/>
</dbReference>
<comment type="catalytic activity">
    <reaction evidence="12">
        <text>cytidine(967) in 16S rRNA + S-adenosyl-L-methionine = 5-methylcytidine(967) in 16S rRNA + S-adenosyl-L-homocysteine + H(+)</text>
        <dbReference type="Rhea" id="RHEA:42748"/>
        <dbReference type="Rhea" id="RHEA-COMP:10219"/>
        <dbReference type="Rhea" id="RHEA-COMP:10220"/>
        <dbReference type="ChEBI" id="CHEBI:15378"/>
        <dbReference type="ChEBI" id="CHEBI:57856"/>
        <dbReference type="ChEBI" id="CHEBI:59789"/>
        <dbReference type="ChEBI" id="CHEBI:74483"/>
        <dbReference type="ChEBI" id="CHEBI:82748"/>
        <dbReference type="EC" id="2.1.1.176"/>
    </reaction>
</comment>
<dbReference type="EMBL" id="CP060286">
    <property type="protein sequence ID" value="QNK42496.1"/>
    <property type="molecule type" value="Genomic_DNA"/>
</dbReference>
<organism evidence="15 16">
    <name type="scientific">Caproicibacter fermentans</name>
    <dbReference type="NCBI Taxonomy" id="2576756"/>
    <lineage>
        <taxon>Bacteria</taxon>
        <taxon>Bacillati</taxon>
        <taxon>Bacillota</taxon>
        <taxon>Clostridia</taxon>
        <taxon>Eubacteriales</taxon>
        <taxon>Acutalibacteraceae</taxon>
        <taxon>Caproicibacter</taxon>
    </lineage>
</organism>
<feature type="binding site" evidence="13">
    <location>
        <position position="286"/>
    </location>
    <ligand>
        <name>S-adenosyl-L-methionine</name>
        <dbReference type="ChEBI" id="CHEBI:59789"/>
    </ligand>
</feature>
<dbReference type="PANTHER" id="PTHR22807:SF53">
    <property type="entry name" value="RIBOSOMAL RNA SMALL SUBUNIT METHYLTRANSFERASE B-RELATED"/>
    <property type="match status" value="1"/>
</dbReference>
<dbReference type="Gene3D" id="3.40.50.150">
    <property type="entry name" value="Vaccinia Virus protein VP39"/>
    <property type="match status" value="1"/>
</dbReference>
<evidence type="ECO:0000256" key="13">
    <source>
        <dbReference type="PROSITE-ProRule" id="PRU01023"/>
    </source>
</evidence>
<dbReference type="Gene3D" id="3.30.70.1170">
    <property type="entry name" value="Sun protein, domain 3"/>
    <property type="match status" value="1"/>
</dbReference>
<keyword evidence="9 13" id="KW-0694">RNA-binding</keyword>
<dbReference type="PROSITE" id="PS51686">
    <property type="entry name" value="SAM_MT_RSMB_NOP"/>
    <property type="match status" value="1"/>
</dbReference>
<dbReference type="PRINTS" id="PR02008">
    <property type="entry name" value="RCMTFAMILY"/>
</dbReference>
<feature type="binding site" evidence="13">
    <location>
        <begin position="262"/>
        <end position="268"/>
    </location>
    <ligand>
        <name>S-adenosyl-L-methionine</name>
        <dbReference type="ChEBI" id="CHEBI:59789"/>
    </ligand>
</feature>
<dbReference type="Pfam" id="PF22458">
    <property type="entry name" value="RsmF-B_ferredox"/>
    <property type="match status" value="1"/>
</dbReference>
<dbReference type="OrthoDB" id="9810297at2"/>
<dbReference type="NCBIfam" id="NF011494">
    <property type="entry name" value="PRK14902.1"/>
    <property type="match status" value="1"/>
</dbReference>
<dbReference type="GO" id="GO:0005737">
    <property type="term" value="C:cytoplasm"/>
    <property type="evidence" value="ECO:0007669"/>
    <property type="project" value="UniProtKB-SubCell"/>
</dbReference>
<evidence type="ECO:0000256" key="10">
    <source>
        <dbReference type="ARBA" id="ARBA00030399"/>
    </source>
</evidence>
<dbReference type="EC" id="2.1.1.176" evidence="3"/>
<feature type="binding site" evidence="13">
    <location>
        <position position="313"/>
    </location>
    <ligand>
        <name>S-adenosyl-L-methionine</name>
        <dbReference type="ChEBI" id="CHEBI:59789"/>
    </ligand>
</feature>
<feature type="domain" description="SAM-dependent MTase RsmB/NOP-type" evidence="14">
    <location>
        <begin position="172"/>
        <end position="445"/>
    </location>
</feature>
<feature type="binding site" evidence="13">
    <location>
        <position position="330"/>
    </location>
    <ligand>
        <name>S-adenosyl-L-methionine</name>
        <dbReference type="ChEBI" id="CHEBI:59789"/>
    </ligand>
</feature>
<accession>A0A7G8TFV5</accession>
<protein>
    <recommendedName>
        <fullName evidence="3">16S rRNA (cytosine(967)-C(5))-methyltransferase</fullName>
        <ecNumber evidence="3">2.1.1.176</ecNumber>
    </recommendedName>
    <alternativeName>
        <fullName evidence="10">16S rRNA m5C967 methyltransferase</fullName>
    </alternativeName>
    <alternativeName>
        <fullName evidence="11">rRNA (cytosine-C(5)-)-methyltransferase RsmB</fullName>
    </alternativeName>
</protein>
<name>A0A7G8TFV5_9FIRM</name>
<dbReference type="GO" id="GO:0003723">
    <property type="term" value="F:RNA binding"/>
    <property type="evidence" value="ECO:0007669"/>
    <property type="project" value="UniProtKB-UniRule"/>
</dbReference>
<evidence type="ECO:0000256" key="8">
    <source>
        <dbReference type="ARBA" id="ARBA00022691"/>
    </source>
</evidence>